<proteinExistence type="predicted"/>
<reference evidence="2" key="1">
    <citation type="submission" date="2022-07" db="EMBL/GenBank/DDBJ databases">
        <authorList>
            <person name="Macas J."/>
            <person name="Novak P."/>
            <person name="Neumann P."/>
        </authorList>
    </citation>
    <scope>NUCLEOTIDE SEQUENCE</scope>
</reference>
<accession>A0A9P1E4U5</accession>
<name>A0A9P1E4U5_CUSEU</name>
<gene>
    <name evidence="2" type="ORF">CEURO_LOCUS6871</name>
</gene>
<organism evidence="2 3">
    <name type="scientific">Cuscuta europaea</name>
    <name type="common">European dodder</name>
    <dbReference type="NCBI Taxonomy" id="41803"/>
    <lineage>
        <taxon>Eukaryota</taxon>
        <taxon>Viridiplantae</taxon>
        <taxon>Streptophyta</taxon>
        <taxon>Embryophyta</taxon>
        <taxon>Tracheophyta</taxon>
        <taxon>Spermatophyta</taxon>
        <taxon>Magnoliopsida</taxon>
        <taxon>eudicotyledons</taxon>
        <taxon>Gunneridae</taxon>
        <taxon>Pentapetalae</taxon>
        <taxon>asterids</taxon>
        <taxon>lamiids</taxon>
        <taxon>Solanales</taxon>
        <taxon>Convolvulaceae</taxon>
        <taxon>Cuscuteae</taxon>
        <taxon>Cuscuta</taxon>
        <taxon>Cuscuta subgen. Cuscuta</taxon>
    </lineage>
</organism>
<dbReference type="EMBL" id="CAMAPE010000010">
    <property type="protein sequence ID" value="CAH9078648.1"/>
    <property type="molecule type" value="Genomic_DNA"/>
</dbReference>
<feature type="compositionally biased region" description="Low complexity" evidence="1">
    <location>
        <begin position="71"/>
        <end position="81"/>
    </location>
</feature>
<dbReference type="AlphaFoldDB" id="A0A9P1E4U5"/>
<sequence>MAGEALDDIPSIPNTINAHKPNKMMVLPRYLSPPLSSCHDKCKKIPEKKKQFSSKTCHIKSNIHKDKKSAAAKTKTESSATRNRQVLGSPENLSISNAKPMFSRSRTTRRTRTSSIIPRREDQEEEYPPEKTIYVIEECKEQPAAPPDKKCSEDMEKESSDLIGRGNSIYGTLCKEAVSPRKVVVPDIFVRGEEDPVELLSGRRMTDRQTEAEKNVRTLIGVFESVISLHDGASSPPLLR</sequence>
<feature type="compositionally biased region" description="Polar residues" evidence="1">
    <location>
        <begin position="82"/>
        <end position="97"/>
    </location>
</feature>
<feature type="compositionally biased region" description="Basic residues" evidence="1">
    <location>
        <begin position="57"/>
        <end position="67"/>
    </location>
</feature>
<evidence type="ECO:0000256" key="1">
    <source>
        <dbReference type="SAM" id="MobiDB-lite"/>
    </source>
</evidence>
<keyword evidence="3" id="KW-1185">Reference proteome</keyword>
<feature type="region of interest" description="Disordered" evidence="1">
    <location>
        <begin position="49"/>
        <end position="128"/>
    </location>
</feature>
<evidence type="ECO:0000313" key="2">
    <source>
        <dbReference type="EMBL" id="CAH9078648.1"/>
    </source>
</evidence>
<protein>
    <submittedName>
        <fullName evidence="2">Uncharacterized protein</fullName>
    </submittedName>
</protein>
<dbReference type="OrthoDB" id="1001981at2759"/>
<comment type="caution">
    <text evidence="2">The sequence shown here is derived from an EMBL/GenBank/DDBJ whole genome shotgun (WGS) entry which is preliminary data.</text>
</comment>
<dbReference type="Proteomes" id="UP001152484">
    <property type="component" value="Unassembled WGS sequence"/>
</dbReference>
<evidence type="ECO:0000313" key="3">
    <source>
        <dbReference type="Proteomes" id="UP001152484"/>
    </source>
</evidence>